<gene>
    <name evidence="2" type="ORF">EHW97_03910</name>
</gene>
<protein>
    <submittedName>
        <fullName evidence="2">Uncharacterized protein</fullName>
    </submittedName>
</protein>
<feature type="transmembrane region" description="Helical" evidence="1">
    <location>
        <begin position="21"/>
        <end position="42"/>
    </location>
</feature>
<dbReference type="OrthoDB" id="3745421at2"/>
<dbReference type="Proteomes" id="UP000275225">
    <property type="component" value="Unassembled WGS sequence"/>
</dbReference>
<proteinExistence type="predicted"/>
<evidence type="ECO:0000313" key="2">
    <source>
        <dbReference type="EMBL" id="RQN09395.1"/>
    </source>
</evidence>
<keyword evidence="1" id="KW-0812">Transmembrane</keyword>
<feature type="transmembrane region" description="Helical" evidence="1">
    <location>
        <begin position="280"/>
        <end position="298"/>
    </location>
</feature>
<keyword evidence="1" id="KW-0472">Membrane</keyword>
<feature type="transmembrane region" description="Helical" evidence="1">
    <location>
        <begin position="192"/>
        <end position="216"/>
    </location>
</feature>
<keyword evidence="3" id="KW-1185">Reference proteome</keyword>
<sequence length="461" mass="48275">MRAPDRLLRELRERPSTSDRATDIYIAVLAVLVFVVPLARWATLQLAPAMARDVGPVHVAIVTAALGVAAVGAGRTRGPVAPTAPYVDWVVSGPDDLARVLRPFWWRSLGGVTAVAVVAGLVVVASRDTWPDPLAAVVLAVVVLAFGLLLAVAWLAGQSRLRLSALALALLSAAAGWPLHDAWAGLGTQPRWWVMVVPVVAVVAMLSARRMVVALLPSRLRTQALRWSQVESFAITADLASAADVLRGRTRRGRGWRPTFGAPALVRRDLIGLLRSPGRAAAGIALAGLSGLLLSPAQDAPTPIIAIAAVALSYAAACYLSDGLRFSAANRSRPPVFGLTPARTALQHLVVPTVLLVVVISAAAAVGGVAASGCGLALLAVACRAASAFKGLLPIEYLTPIVTPVGEMSSLRVLFWVADAFLVCVLVGATILFQTDLWTGAGLLLLAAVLVGFWARSRWAR</sequence>
<evidence type="ECO:0000256" key="1">
    <source>
        <dbReference type="SAM" id="Phobius"/>
    </source>
</evidence>
<feature type="transmembrane region" description="Helical" evidence="1">
    <location>
        <begin position="104"/>
        <end position="124"/>
    </location>
</feature>
<dbReference type="RefSeq" id="WP_124235849.1">
    <property type="nucleotide sequence ID" value="NZ_JBHUFI010000009.1"/>
</dbReference>
<name>A0A3N6X5J1_9ACTN</name>
<accession>A0A3N6X5J1</accession>
<evidence type="ECO:0000313" key="3">
    <source>
        <dbReference type="Proteomes" id="UP000275225"/>
    </source>
</evidence>
<reference evidence="2 3" key="1">
    <citation type="submission" date="2018-11" db="EMBL/GenBank/DDBJ databases">
        <authorList>
            <person name="Li F."/>
        </authorList>
    </citation>
    <scope>NUCLEOTIDE SEQUENCE [LARGE SCALE GENOMIC DNA]</scope>
    <source>
        <strain evidence="2 3">YS17T</strain>
    </source>
</reference>
<feature type="transmembrane region" description="Helical" evidence="1">
    <location>
        <begin position="54"/>
        <end position="73"/>
    </location>
</feature>
<feature type="transmembrane region" description="Helical" evidence="1">
    <location>
        <begin position="370"/>
        <end position="393"/>
    </location>
</feature>
<feature type="transmembrane region" description="Helical" evidence="1">
    <location>
        <begin position="163"/>
        <end position="180"/>
    </location>
</feature>
<organism evidence="2 3">
    <name type="scientific">Aeromicrobium camelliae</name>
    <dbReference type="NCBI Taxonomy" id="1538144"/>
    <lineage>
        <taxon>Bacteria</taxon>
        <taxon>Bacillati</taxon>
        <taxon>Actinomycetota</taxon>
        <taxon>Actinomycetes</taxon>
        <taxon>Propionibacteriales</taxon>
        <taxon>Nocardioidaceae</taxon>
        <taxon>Aeromicrobium</taxon>
    </lineage>
</organism>
<feature type="transmembrane region" description="Helical" evidence="1">
    <location>
        <begin position="304"/>
        <end position="324"/>
    </location>
</feature>
<comment type="caution">
    <text evidence="2">The sequence shown here is derived from an EMBL/GenBank/DDBJ whole genome shotgun (WGS) entry which is preliminary data.</text>
</comment>
<keyword evidence="1" id="KW-1133">Transmembrane helix</keyword>
<dbReference type="EMBL" id="RQJX01000003">
    <property type="protein sequence ID" value="RQN09395.1"/>
    <property type="molecule type" value="Genomic_DNA"/>
</dbReference>
<feature type="transmembrane region" description="Helical" evidence="1">
    <location>
        <begin position="437"/>
        <end position="455"/>
    </location>
</feature>
<feature type="transmembrane region" description="Helical" evidence="1">
    <location>
        <begin position="413"/>
        <end position="431"/>
    </location>
</feature>
<dbReference type="AlphaFoldDB" id="A0A3N6X5J1"/>
<feature type="transmembrane region" description="Helical" evidence="1">
    <location>
        <begin position="345"/>
        <end position="364"/>
    </location>
</feature>
<feature type="transmembrane region" description="Helical" evidence="1">
    <location>
        <begin position="136"/>
        <end position="156"/>
    </location>
</feature>